<accession>A0A937FT82</accession>
<protein>
    <submittedName>
        <fullName evidence="1">Uncharacterized protein</fullName>
    </submittedName>
</protein>
<dbReference type="AlphaFoldDB" id="A0A937FT82"/>
<evidence type="ECO:0000313" key="1">
    <source>
        <dbReference type="EMBL" id="MBL6445139.1"/>
    </source>
</evidence>
<gene>
    <name evidence="1" type="ORF">JMN32_02390</name>
</gene>
<reference evidence="1" key="1">
    <citation type="submission" date="2021-01" db="EMBL/GenBank/DDBJ databases">
        <title>Fulvivirga kasyanovii gen. nov., sp nov., a novel member of the phylum Bacteroidetes isolated from seawater in a mussel farm.</title>
        <authorList>
            <person name="Zhao L.-H."/>
            <person name="Wang Z.-J."/>
        </authorList>
    </citation>
    <scope>NUCLEOTIDE SEQUENCE</scope>
    <source>
        <strain evidence="1">29W222</strain>
    </source>
</reference>
<keyword evidence="2" id="KW-1185">Reference proteome</keyword>
<dbReference type="EMBL" id="JAEUGD010000004">
    <property type="protein sequence ID" value="MBL6445139.1"/>
    <property type="molecule type" value="Genomic_DNA"/>
</dbReference>
<name>A0A937FT82_9BACT</name>
<comment type="caution">
    <text evidence="1">The sequence shown here is derived from an EMBL/GenBank/DDBJ whole genome shotgun (WGS) entry which is preliminary data.</text>
</comment>
<organism evidence="1 2">
    <name type="scientific">Fulvivirga marina</name>
    <dbReference type="NCBI Taxonomy" id="2494733"/>
    <lineage>
        <taxon>Bacteria</taxon>
        <taxon>Pseudomonadati</taxon>
        <taxon>Bacteroidota</taxon>
        <taxon>Cytophagia</taxon>
        <taxon>Cytophagales</taxon>
        <taxon>Fulvivirgaceae</taxon>
        <taxon>Fulvivirga</taxon>
    </lineage>
</organism>
<dbReference type="Proteomes" id="UP000614216">
    <property type="component" value="Unassembled WGS sequence"/>
</dbReference>
<evidence type="ECO:0000313" key="2">
    <source>
        <dbReference type="Proteomes" id="UP000614216"/>
    </source>
</evidence>
<sequence length="45" mass="5285">MNIEGGRYYLKYHPDNPELREVLWNKPVSDTVGKAPKEGWKELPE</sequence>
<proteinExistence type="predicted"/>
<dbReference type="RefSeq" id="WP_202854677.1">
    <property type="nucleotide sequence ID" value="NZ_JAEUGD010000004.1"/>
</dbReference>